<dbReference type="InterPro" id="IPR002347">
    <property type="entry name" value="SDR_fam"/>
</dbReference>
<evidence type="ECO:0000256" key="1">
    <source>
        <dbReference type="RuleBase" id="RU000363"/>
    </source>
</evidence>
<dbReference type="GO" id="GO:0005737">
    <property type="term" value="C:cytoplasm"/>
    <property type="evidence" value="ECO:0007669"/>
    <property type="project" value="TreeGrafter"/>
</dbReference>
<proteinExistence type="inferred from homology"/>
<dbReference type="Pfam" id="PF00106">
    <property type="entry name" value="adh_short"/>
    <property type="match status" value="1"/>
</dbReference>
<accession>A0A6J2WQQ0</accession>
<keyword evidence="2" id="KW-1185">Reference proteome</keyword>
<comment type="similarity">
    <text evidence="1">Belongs to the short-chain dehydrogenases/reductases (SDR) family.</text>
</comment>
<dbReference type="PANTHER" id="PTHR43544:SF33">
    <property type="entry name" value="C-FACTOR"/>
    <property type="match status" value="1"/>
</dbReference>
<dbReference type="SUPFAM" id="SSF51735">
    <property type="entry name" value="NAD(P)-binding Rossmann-fold domains"/>
    <property type="match status" value="1"/>
</dbReference>
<dbReference type="InterPro" id="IPR036291">
    <property type="entry name" value="NAD(P)-bd_dom_sf"/>
</dbReference>
<dbReference type="Gene3D" id="3.40.50.720">
    <property type="entry name" value="NAD(P)-binding Rossmann-like Domain"/>
    <property type="match status" value="1"/>
</dbReference>
<name>A0A6J2WQQ0_CHACN</name>
<gene>
    <name evidence="3" type="primary">LOC115826921</name>
</gene>
<dbReference type="PANTHER" id="PTHR43544">
    <property type="entry name" value="SHORT-CHAIN DEHYDROGENASE/REDUCTASE"/>
    <property type="match status" value="1"/>
</dbReference>
<dbReference type="FunCoup" id="A0A6J2WQQ0">
    <property type="interactions" value="2"/>
</dbReference>
<sequence>MATLKARNILITGANRGLGLELVRQLVEIPYPNRQIFACCRDPDGPKSKVLQELAKKHPSVIKMIRLDVTDSGSIKEAAERVSSLLGKGGLNLLVNNSGVAANGTIQSSSADDMLSNFNTNVVGSFRVIKEFLPCLRISAKASGEQGMSCNKAAVINMSSIAASMTHAPQIYAFLPAVSYKVSKAGLNMLTICAAYEFKPDEILFTALHPGWARTDMGGQNATLDVKESIEGVIRVMSGLTEEQHGAYVDYTGKTLPW</sequence>
<reference evidence="3" key="1">
    <citation type="submission" date="2025-08" db="UniProtKB">
        <authorList>
            <consortium name="RefSeq"/>
        </authorList>
    </citation>
    <scope>IDENTIFICATION</scope>
</reference>
<evidence type="ECO:0000313" key="2">
    <source>
        <dbReference type="Proteomes" id="UP000504632"/>
    </source>
</evidence>
<dbReference type="PRINTS" id="PR00080">
    <property type="entry name" value="SDRFAMILY"/>
</dbReference>
<organism evidence="2 3">
    <name type="scientific">Chanos chanos</name>
    <name type="common">Milkfish</name>
    <name type="synonym">Mugil chanos</name>
    <dbReference type="NCBI Taxonomy" id="29144"/>
    <lineage>
        <taxon>Eukaryota</taxon>
        <taxon>Metazoa</taxon>
        <taxon>Chordata</taxon>
        <taxon>Craniata</taxon>
        <taxon>Vertebrata</taxon>
        <taxon>Euteleostomi</taxon>
        <taxon>Actinopterygii</taxon>
        <taxon>Neopterygii</taxon>
        <taxon>Teleostei</taxon>
        <taxon>Ostariophysi</taxon>
        <taxon>Gonorynchiformes</taxon>
        <taxon>Chanidae</taxon>
        <taxon>Chanos</taxon>
    </lineage>
</organism>
<dbReference type="InParanoid" id="A0A6J2WQQ0"/>
<dbReference type="GO" id="GO:0016491">
    <property type="term" value="F:oxidoreductase activity"/>
    <property type="evidence" value="ECO:0007669"/>
    <property type="project" value="TreeGrafter"/>
</dbReference>
<dbReference type="AlphaFoldDB" id="A0A6J2WQQ0"/>
<dbReference type="CDD" id="cd05325">
    <property type="entry name" value="carb_red_sniffer_like_SDR_c"/>
    <property type="match status" value="1"/>
</dbReference>
<dbReference type="PRINTS" id="PR00081">
    <property type="entry name" value="GDHRDH"/>
</dbReference>
<dbReference type="InterPro" id="IPR051468">
    <property type="entry name" value="Fungal_SecMetab_SDRs"/>
</dbReference>
<dbReference type="OrthoDB" id="7289984at2759"/>
<dbReference type="RefSeq" id="XP_030646728.1">
    <property type="nucleotide sequence ID" value="XM_030790868.1"/>
</dbReference>
<dbReference type="Proteomes" id="UP000504632">
    <property type="component" value="Chromosome 13"/>
</dbReference>
<dbReference type="GeneID" id="115826921"/>
<evidence type="ECO:0000313" key="3">
    <source>
        <dbReference type="RefSeq" id="XP_030646728.1"/>
    </source>
</evidence>
<protein>
    <submittedName>
        <fullName evidence="3">Uncharacterized protein LOC115826921</fullName>
    </submittedName>
</protein>